<dbReference type="PROSITE" id="PS01081">
    <property type="entry name" value="HTH_TETR_1"/>
    <property type="match status" value="1"/>
</dbReference>
<dbReference type="InterPro" id="IPR023772">
    <property type="entry name" value="DNA-bd_HTH_TetR-type_CS"/>
</dbReference>
<dbReference type="Proteomes" id="UP000051927">
    <property type="component" value="Unassembled WGS sequence"/>
</dbReference>
<reference evidence="5 6" key="1">
    <citation type="journal article" date="2015" name="Genome Announc.">
        <title>Expanding the biotechnology potential of lactobacilli through comparative genomics of 213 strains and associated genera.</title>
        <authorList>
            <person name="Sun Z."/>
            <person name="Harris H.M."/>
            <person name="McCann A."/>
            <person name="Guo C."/>
            <person name="Argimon S."/>
            <person name="Zhang W."/>
            <person name="Yang X."/>
            <person name="Jeffery I.B."/>
            <person name="Cooney J.C."/>
            <person name="Kagawa T.F."/>
            <person name="Liu W."/>
            <person name="Song Y."/>
            <person name="Salvetti E."/>
            <person name="Wrobel A."/>
            <person name="Rasinkangas P."/>
            <person name="Parkhill J."/>
            <person name="Rea M.C."/>
            <person name="O'Sullivan O."/>
            <person name="Ritari J."/>
            <person name="Douillard F.P."/>
            <person name="Paul Ross R."/>
            <person name="Yang R."/>
            <person name="Briner A.E."/>
            <person name="Felis G.E."/>
            <person name="de Vos W.M."/>
            <person name="Barrangou R."/>
            <person name="Klaenhammer T.R."/>
            <person name="Caufield P.W."/>
            <person name="Cui Y."/>
            <person name="Zhang H."/>
            <person name="O'Toole P.W."/>
        </authorList>
    </citation>
    <scope>NUCLEOTIDE SEQUENCE [LARGE SCALE GENOMIC DNA]</scope>
    <source>
        <strain evidence="5 6">DSM 7090</strain>
    </source>
</reference>
<feature type="domain" description="HTH tetR-type" evidence="4">
    <location>
        <begin position="19"/>
        <end position="79"/>
    </location>
</feature>
<keyword evidence="1 2" id="KW-0238">DNA-binding</keyword>
<dbReference type="Pfam" id="PF00440">
    <property type="entry name" value="TetR_N"/>
    <property type="match status" value="1"/>
</dbReference>
<accession>A0ABR5Q2V5</accession>
<evidence type="ECO:0000259" key="4">
    <source>
        <dbReference type="PROSITE" id="PS50977"/>
    </source>
</evidence>
<evidence type="ECO:0000256" key="3">
    <source>
        <dbReference type="SAM" id="MobiDB-lite"/>
    </source>
</evidence>
<organism evidence="5 6">
    <name type="scientific">Lancefieldella rimae</name>
    <dbReference type="NCBI Taxonomy" id="1383"/>
    <lineage>
        <taxon>Bacteria</taxon>
        <taxon>Bacillati</taxon>
        <taxon>Actinomycetota</taxon>
        <taxon>Coriobacteriia</taxon>
        <taxon>Coriobacteriales</taxon>
        <taxon>Atopobiaceae</taxon>
        <taxon>Lancefieldella</taxon>
    </lineage>
</organism>
<feature type="DNA-binding region" description="H-T-H motif" evidence="2">
    <location>
        <begin position="42"/>
        <end position="61"/>
    </location>
</feature>
<keyword evidence="6" id="KW-1185">Reference proteome</keyword>
<dbReference type="PRINTS" id="PR00455">
    <property type="entry name" value="HTHTETR"/>
</dbReference>
<dbReference type="EMBL" id="JQCP01000002">
    <property type="protein sequence ID" value="KRO02518.1"/>
    <property type="molecule type" value="Genomic_DNA"/>
</dbReference>
<comment type="caution">
    <text evidence="5">The sequence shown here is derived from an EMBL/GenBank/DDBJ whole genome shotgun (WGS) entry which is preliminary data.</text>
</comment>
<evidence type="ECO:0000256" key="1">
    <source>
        <dbReference type="ARBA" id="ARBA00023125"/>
    </source>
</evidence>
<dbReference type="Gene3D" id="1.10.357.10">
    <property type="entry name" value="Tetracycline Repressor, domain 2"/>
    <property type="match status" value="1"/>
</dbReference>
<dbReference type="PANTHER" id="PTHR43479:SF11">
    <property type="entry name" value="ACREF_ENVCD OPERON REPRESSOR-RELATED"/>
    <property type="match status" value="1"/>
</dbReference>
<protein>
    <submittedName>
        <fullName evidence="5">Transcriptional regulator, TetR family protein</fullName>
    </submittedName>
</protein>
<dbReference type="PANTHER" id="PTHR43479">
    <property type="entry name" value="ACREF/ENVCD OPERON REPRESSOR-RELATED"/>
    <property type="match status" value="1"/>
</dbReference>
<dbReference type="InterPro" id="IPR001647">
    <property type="entry name" value="HTH_TetR"/>
</dbReference>
<sequence>MTAFEGDDKMSRRPQVDSHDTRRKLIASAEEEFAQQGYEKASLRRICSRIGVTTGALYFFFNNKEDLFKNVIQPVTDQAIQILKEYQSRIQSEGVREESDSPMGDAETLGAFFDLMYAHRYVVTIIINNQNSPFVAKFFESFKSVIAATIQTILYPGATYIEPYDSFIIEWLAQTEMTTIIDILRNDKTRQEADGHVTSALVFTQGGLKALANGQF</sequence>
<name>A0ABR5Q2V5_9ACTN</name>
<dbReference type="PROSITE" id="PS50977">
    <property type="entry name" value="HTH_TETR_2"/>
    <property type="match status" value="1"/>
</dbReference>
<dbReference type="InterPro" id="IPR009057">
    <property type="entry name" value="Homeodomain-like_sf"/>
</dbReference>
<dbReference type="SUPFAM" id="SSF46689">
    <property type="entry name" value="Homeodomain-like"/>
    <property type="match status" value="1"/>
</dbReference>
<gene>
    <name evidence="5" type="ORF">IV60_GL000967</name>
</gene>
<proteinExistence type="predicted"/>
<feature type="region of interest" description="Disordered" evidence="3">
    <location>
        <begin position="1"/>
        <end position="21"/>
    </location>
</feature>
<evidence type="ECO:0000313" key="6">
    <source>
        <dbReference type="Proteomes" id="UP000051927"/>
    </source>
</evidence>
<feature type="compositionally biased region" description="Basic and acidic residues" evidence="3">
    <location>
        <begin position="1"/>
        <end position="20"/>
    </location>
</feature>
<evidence type="ECO:0000313" key="5">
    <source>
        <dbReference type="EMBL" id="KRO02518.1"/>
    </source>
</evidence>
<evidence type="ECO:0000256" key="2">
    <source>
        <dbReference type="PROSITE-ProRule" id="PRU00335"/>
    </source>
</evidence>
<dbReference type="InterPro" id="IPR050624">
    <property type="entry name" value="HTH-type_Tx_Regulator"/>
</dbReference>